<name>A0A7G6TYH2_9BRAD</name>
<keyword evidence="1" id="KW-0732">Signal</keyword>
<gene>
    <name evidence="2" type="ORF">HB776_11630</name>
</gene>
<feature type="chain" id="PRO_5028916892" evidence="1">
    <location>
        <begin position="30"/>
        <end position="237"/>
    </location>
</feature>
<dbReference type="GO" id="GO:0016787">
    <property type="term" value="F:hydrolase activity"/>
    <property type="evidence" value="ECO:0007669"/>
    <property type="project" value="UniProtKB-KW"/>
</dbReference>
<reference evidence="3" key="1">
    <citation type="journal article" date="2020" name="Mol. Plant Microbe">
        <title>Rhizobial microsymbionts of the narrowly endemic Oxytropis species growing in Kamchatka are characterized by significant genetic diversity and possess a set of genes that are associated with T3SS and T6SS secretion systems and can affect the development of symbiosis.</title>
        <authorList>
            <person name="Safronova V."/>
            <person name="Guro P."/>
            <person name="Sazanova A."/>
            <person name="Kuznetsova I."/>
            <person name="Belimov A."/>
            <person name="Yakubov V."/>
            <person name="Chirak E."/>
            <person name="Afonin A."/>
            <person name="Gogolev Y."/>
            <person name="Andronov E."/>
            <person name="Tikhonovich I."/>
        </authorList>
    </citation>
    <scope>NUCLEOTIDE SEQUENCE [LARGE SCALE GENOMIC DNA]</scope>
    <source>
        <strain evidence="3">581</strain>
    </source>
</reference>
<dbReference type="AlphaFoldDB" id="A0A7G6TYH2"/>
<dbReference type="Proteomes" id="UP000515291">
    <property type="component" value="Chromosome"/>
</dbReference>
<dbReference type="InterPro" id="IPR029058">
    <property type="entry name" value="AB_hydrolase_fold"/>
</dbReference>
<proteinExistence type="predicted"/>
<protein>
    <submittedName>
        <fullName evidence="2">Alpha/beta hydrolase</fullName>
    </submittedName>
</protein>
<dbReference type="EMBL" id="CP050292">
    <property type="protein sequence ID" value="QND71804.1"/>
    <property type="molecule type" value="Genomic_DNA"/>
</dbReference>
<organism evidence="2 3">
    <name type="scientific">Tardiphaga robiniae</name>
    <dbReference type="NCBI Taxonomy" id="943830"/>
    <lineage>
        <taxon>Bacteria</taxon>
        <taxon>Pseudomonadati</taxon>
        <taxon>Pseudomonadota</taxon>
        <taxon>Alphaproteobacteria</taxon>
        <taxon>Hyphomicrobiales</taxon>
        <taxon>Nitrobacteraceae</taxon>
        <taxon>Tardiphaga</taxon>
    </lineage>
</organism>
<evidence type="ECO:0000313" key="3">
    <source>
        <dbReference type="Proteomes" id="UP000515291"/>
    </source>
</evidence>
<feature type="signal peptide" evidence="1">
    <location>
        <begin position="1"/>
        <end position="29"/>
    </location>
</feature>
<dbReference type="RefSeq" id="WP_184517831.1">
    <property type="nucleotide sequence ID" value="NZ_CP050292.1"/>
</dbReference>
<keyword evidence="2" id="KW-0378">Hydrolase</keyword>
<accession>A0A7G6TYH2</accession>
<evidence type="ECO:0000256" key="1">
    <source>
        <dbReference type="SAM" id="SignalP"/>
    </source>
</evidence>
<dbReference type="KEGG" id="trb:HB776_11630"/>
<sequence length="237" mass="24258">MEKHVINVHTISIVGALSLLCFASSAARADETVTVGGSRAVLIKPASPRASVILMPGGSGAINPGEHGEINGLRGNQLVRTRSAYAARGLAVLVVDAGTDLSNAVQYMAAIKRPVTVVATSRGTQRAAEGIARGARPDALVLTSGFLSAESGSGSNVMSIIGSPSALPRTLVIHHRNDGCKVTAPAGVDPFVKWSAGRARVAWLSGGRNDGDPCEARGYHGFNGLDGQVVGLAAGFR</sequence>
<evidence type="ECO:0000313" key="2">
    <source>
        <dbReference type="EMBL" id="QND71804.1"/>
    </source>
</evidence>
<dbReference type="SUPFAM" id="SSF53474">
    <property type="entry name" value="alpha/beta-Hydrolases"/>
    <property type="match status" value="1"/>
</dbReference>